<dbReference type="GO" id="GO:0006508">
    <property type="term" value="P:proteolysis"/>
    <property type="evidence" value="ECO:0007669"/>
    <property type="project" value="UniProtKB-KW"/>
</dbReference>
<evidence type="ECO:0000256" key="3">
    <source>
        <dbReference type="ARBA" id="ARBA00005988"/>
    </source>
</evidence>
<evidence type="ECO:0000256" key="8">
    <source>
        <dbReference type="ARBA" id="ARBA00022833"/>
    </source>
</evidence>
<reference evidence="13" key="4">
    <citation type="submission" date="2025-09" db="UniProtKB">
        <authorList>
            <consortium name="Ensembl"/>
        </authorList>
    </citation>
    <scope>IDENTIFICATION</scope>
    <source>
        <strain evidence="13">HSOK</strain>
    </source>
</reference>
<evidence type="ECO:0000313" key="14">
    <source>
        <dbReference type="Proteomes" id="UP000265200"/>
    </source>
</evidence>
<comment type="cofactor">
    <cofactor evidence="1">
        <name>Zn(2+)</name>
        <dbReference type="ChEBI" id="CHEBI:29105"/>
    </cofactor>
</comment>
<sequence length="205" mass="23401">MKPLLYSERAAEERGEGWRRTGANIRYYQNCSQVVVSYSLTWTLQFPFESDTCYLAHCYPYTYSHLQRYLRRIPPAAASYCKVRVLCHSLAGNAVHVLTVTSESASRREAAHKRAVVLTARVHPGETNASWVMEGLLDFLLGDSEDAQVLRDNFVFKVVPMLNPDGVVVGNYRCSLAGRDLNRYYRSGLRESFPGVWHTKNMVER</sequence>
<evidence type="ECO:0000256" key="6">
    <source>
        <dbReference type="ARBA" id="ARBA00022723"/>
    </source>
</evidence>
<dbReference type="GO" id="GO:0008270">
    <property type="term" value="F:zinc ion binding"/>
    <property type="evidence" value="ECO:0007669"/>
    <property type="project" value="InterPro"/>
</dbReference>
<comment type="similarity">
    <text evidence="3 11">Belongs to the peptidase M14 family.</text>
</comment>
<reference key="1">
    <citation type="journal article" date="2007" name="Nature">
        <title>The medaka draft genome and insights into vertebrate genome evolution.</title>
        <authorList>
            <person name="Kasahara M."/>
            <person name="Naruse K."/>
            <person name="Sasaki S."/>
            <person name="Nakatani Y."/>
            <person name="Qu W."/>
            <person name="Ahsan B."/>
            <person name="Yamada T."/>
            <person name="Nagayasu Y."/>
            <person name="Doi K."/>
            <person name="Kasai Y."/>
            <person name="Jindo T."/>
            <person name="Kobayashi D."/>
            <person name="Shimada A."/>
            <person name="Toyoda A."/>
            <person name="Kuroki Y."/>
            <person name="Fujiyama A."/>
            <person name="Sasaki T."/>
            <person name="Shimizu A."/>
            <person name="Asakawa S."/>
            <person name="Shimizu N."/>
            <person name="Hashimoto S."/>
            <person name="Yang J."/>
            <person name="Lee Y."/>
            <person name="Matsushima K."/>
            <person name="Sugano S."/>
            <person name="Sakaizumi M."/>
            <person name="Narita T."/>
            <person name="Ohishi K."/>
            <person name="Haga S."/>
            <person name="Ohta F."/>
            <person name="Nomoto H."/>
            <person name="Nogata K."/>
            <person name="Morishita T."/>
            <person name="Endo T."/>
            <person name="Shin-I T."/>
            <person name="Takeda H."/>
            <person name="Morishita S."/>
            <person name="Kohara Y."/>
        </authorList>
    </citation>
    <scope>NUCLEOTIDE SEQUENCE [LARGE SCALE GENOMIC DNA]</scope>
    <source>
        <strain>Hd-rR</strain>
    </source>
</reference>
<feature type="domain" description="Peptidase M14" evidence="12">
    <location>
        <begin position="59"/>
        <end position="205"/>
    </location>
</feature>
<dbReference type="InterPro" id="IPR050821">
    <property type="entry name" value="Cytosolic_carboxypeptidase"/>
</dbReference>
<keyword evidence="6" id="KW-0479">Metal-binding</keyword>
<evidence type="ECO:0000256" key="1">
    <source>
        <dbReference type="ARBA" id="ARBA00001947"/>
    </source>
</evidence>
<reference evidence="13" key="3">
    <citation type="submission" date="2025-08" db="UniProtKB">
        <authorList>
            <consortium name="Ensembl"/>
        </authorList>
    </citation>
    <scope>IDENTIFICATION</scope>
    <source>
        <strain evidence="13">HSOK</strain>
    </source>
</reference>
<keyword evidence="8" id="KW-0862">Zinc</keyword>
<dbReference type="InterPro" id="IPR000834">
    <property type="entry name" value="Peptidase_M14"/>
</dbReference>
<evidence type="ECO:0000256" key="4">
    <source>
        <dbReference type="ARBA" id="ARBA00022490"/>
    </source>
</evidence>
<keyword evidence="10" id="KW-0206">Cytoskeleton</keyword>
<evidence type="ECO:0000256" key="10">
    <source>
        <dbReference type="ARBA" id="ARBA00023212"/>
    </source>
</evidence>
<name>A0A3P9IMF7_ORYLA</name>
<accession>A0A3P9IMF7</accession>
<dbReference type="AlphaFoldDB" id="A0A3P9IMF7"/>
<comment type="subcellular location">
    <subcellularLocation>
        <location evidence="2">Cytoplasm</location>
        <location evidence="2">Cytoskeleton</location>
    </subcellularLocation>
</comment>
<evidence type="ECO:0000256" key="9">
    <source>
        <dbReference type="ARBA" id="ARBA00023049"/>
    </source>
</evidence>
<dbReference type="Ensembl" id="ENSORLT00015030663.1">
    <property type="protein sequence ID" value="ENSORLP00015021258.1"/>
    <property type="gene ID" value="ENSORLG00015022466.1"/>
</dbReference>
<evidence type="ECO:0000256" key="11">
    <source>
        <dbReference type="PROSITE-ProRule" id="PRU01379"/>
    </source>
</evidence>
<keyword evidence="5" id="KW-0645">Protease</keyword>
<keyword evidence="9" id="KW-0482">Metalloprotease</keyword>
<dbReference type="Gene3D" id="2.60.40.3120">
    <property type="match status" value="1"/>
</dbReference>
<protein>
    <recommendedName>
        <fullName evidence="12">Peptidase M14 domain-containing protein</fullName>
    </recommendedName>
</protein>
<evidence type="ECO:0000259" key="12">
    <source>
        <dbReference type="PROSITE" id="PS52035"/>
    </source>
</evidence>
<dbReference type="PANTHER" id="PTHR12756:SF41">
    <property type="entry name" value="CYTOSOLIC CARBOXYPEPTIDASE 2"/>
    <property type="match status" value="1"/>
</dbReference>
<dbReference type="PROSITE" id="PS52035">
    <property type="entry name" value="PEPTIDASE_M14"/>
    <property type="match status" value="1"/>
</dbReference>
<dbReference type="GO" id="GO:0004181">
    <property type="term" value="F:metallocarboxypeptidase activity"/>
    <property type="evidence" value="ECO:0007669"/>
    <property type="project" value="InterPro"/>
</dbReference>
<dbReference type="PANTHER" id="PTHR12756">
    <property type="entry name" value="CYTOSOLIC CARBOXYPEPTIDASE"/>
    <property type="match status" value="1"/>
</dbReference>
<dbReference type="Pfam" id="PF00246">
    <property type="entry name" value="Peptidase_M14"/>
    <property type="match status" value="1"/>
</dbReference>
<keyword evidence="4" id="KW-0963">Cytoplasm</keyword>
<evidence type="ECO:0000256" key="7">
    <source>
        <dbReference type="ARBA" id="ARBA00022801"/>
    </source>
</evidence>
<reference evidence="13 14" key="2">
    <citation type="submission" date="2017-04" db="EMBL/GenBank/DDBJ databases">
        <title>CpG methylation of centromeres and impact of large insertions on vertebrate speciation.</title>
        <authorList>
            <person name="Ichikawa K."/>
            <person name="Yoshimura J."/>
            <person name="Morishita S."/>
        </authorList>
    </citation>
    <scope>NUCLEOTIDE SEQUENCE</scope>
    <source>
        <strain evidence="13 14">HSOK</strain>
    </source>
</reference>
<dbReference type="Gene3D" id="3.40.630.10">
    <property type="entry name" value="Zn peptidases"/>
    <property type="match status" value="1"/>
</dbReference>
<organism evidence="13 14">
    <name type="scientific">Oryzias latipes</name>
    <name type="common">Japanese rice fish</name>
    <name type="synonym">Japanese killifish</name>
    <dbReference type="NCBI Taxonomy" id="8090"/>
    <lineage>
        <taxon>Eukaryota</taxon>
        <taxon>Metazoa</taxon>
        <taxon>Chordata</taxon>
        <taxon>Craniata</taxon>
        <taxon>Vertebrata</taxon>
        <taxon>Euteleostomi</taxon>
        <taxon>Actinopterygii</taxon>
        <taxon>Neopterygii</taxon>
        <taxon>Teleostei</taxon>
        <taxon>Neoteleostei</taxon>
        <taxon>Acanthomorphata</taxon>
        <taxon>Ovalentaria</taxon>
        <taxon>Atherinomorphae</taxon>
        <taxon>Beloniformes</taxon>
        <taxon>Adrianichthyidae</taxon>
        <taxon>Oryziinae</taxon>
        <taxon>Oryzias</taxon>
    </lineage>
</organism>
<dbReference type="SUPFAM" id="SSF53187">
    <property type="entry name" value="Zn-dependent exopeptidases"/>
    <property type="match status" value="1"/>
</dbReference>
<comment type="caution">
    <text evidence="11">Lacks conserved residue(s) required for the propagation of feature annotation.</text>
</comment>
<dbReference type="GO" id="GO:0005856">
    <property type="term" value="C:cytoskeleton"/>
    <property type="evidence" value="ECO:0007669"/>
    <property type="project" value="UniProtKB-SubCell"/>
</dbReference>
<proteinExistence type="inferred from homology"/>
<evidence type="ECO:0000256" key="2">
    <source>
        <dbReference type="ARBA" id="ARBA00004245"/>
    </source>
</evidence>
<keyword evidence="7" id="KW-0378">Hydrolase</keyword>
<evidence type="ECO:0000313" key="13">
    <source>
        <dbReference type="Ensembl" id="ENSORLP00015021258.1"/>
    </source>
</evidence>
<dbReference type="Proteomes" id="UP000265200">
    <property type="component" value="Chromosome 6"/>
</dbReference>
<evidence type="ECO:0000256" key="5">
    <source>
        <dbReference type="ARBA" id="ARBA00022670"/>
    </source>
</evidence>